<dbReference type="InterPro" id="IPR051401">
    <property type="entry name" value="GtrA_CellWall_Glycosyl"/>
</dbReference>
<dbReference type="KEGG" id="pcz:PCL1606_30850"/>
<protein>
    <submittedName>
        <fullName evidence="8">Putative membrane protein</fullName>
    </submittedName>
</protein>
<dbReference type="PANTHER" id="PTHR38459">
    <property type="entry name" value="PROPHAGE BACTOPRENOL-LINKED GLUCOSE TRANSLOCASE HOMOLOG"/>
    <property type="match status" value="1"/>
</dbReference>
<feature type="transmembrane region" description="Helical" evidence="6">
    <location>
        <begin position="66"/>
        <end position="88"/>
    </location>
</feature>
<accession>A0A0D5XZN8</accession>
<dbReference type="Pfam" id="PF04138">
    <property type="entry name" value="GtrA_DPMS_TM"/>
    <property type="match status" value="1"/>
</dbReference>
<evidence type="ECO:0000259" key="7">
    <source>
        <dbReference type="Pfam" id="PF04138"/>
    </source>
</evidence>
<dbReference type="GO" id="GO:0000271">
    <property type="term" value="P:polysaccharide biosynthetic process"/>
    <property type="evidence" value="ECO:0007669"/>
    <property type="project" value="InterPro"/>
</dbReference>
<evidence type="ECO:0000313" key="8">
    <source>
        <dbReference type="EMBL" id="AKA24536.1"/>
    </source>
</evidence>
<dbReference type="InterPro" id="IPR007267">
    <property type="entry name" value="GtrA_DPMS_TM"/>
</dbReference>
<dbReference type="Proteomes" id="UP000032748">
    <property type="component" value="Chromosome"/>
</dbReference>
<dbReference type="PATRIC" id="fig|587753.10.peg.3078"/>
<evidence type="ECO:0000256" key="4">
    <source>
        <dbReference type="ARBA" id="ARBA00022989"/>
    </source>
</evidence>
<feature type="transmembrane region" description="Helical" evidence="6">
    <location>
        <begin position="94"/>
        <end position="113"/>
    </location>
</feature>
<gene>
    <name evidence="8" type="ORF">PCL1606_30850</name>
</gene>
<evidence type="ECO:0000313" key="9">
    <source>
        <dbReference type="Proteomes" id="UP000032748"/>
    </source>
</evidence>
<keyword evidence="5 6" id="KW-0472">Membrane</keyword>
<dbReference type="GO" id="GO:0005886">
    <property type="term" value="C:plasma membrane"/>
    <property type="evidence" value="ECO:0007669"/>
    <property type="project" value="TreeGrafter"/>
</dbReference>
<dbReference type="EMBL" id="CP011110">
    <property type="protein sequence ID" value="AKA24536.1"/>
    <property type="molecule type" value="Genomic_DNA"/>
</dbReference>
<dbReference type="RefSeq" id="WP_052712783.1">
    <property type="nucleotide sequence ID" value="NZ_CP011110.1"/>
</dbReference>
<keyword evidence="3 6" id="KW-0812">Transmembrane</keyword>
<proteinExistence type="inferred from homology"/>
<evidence type="ECO:0000256" key="2">
    <source>
        <dbReference type="ARBA" id="ARBA00009399"/>
    </source>
</evidence>
<evidence type="ECO:0000256" key="5">
    <source>
        <dbReference type="ARBA" id="ARBA00023136"/>
    </source>
</evidence>
<name>A0A0D5XZN8_9PSED</name>
<sequence>MQLPRYLLVGALATLSHFGVFLLALTLTTPLAASLLGAAVGTAVSYQGNRRWTFAREKPAARPGQLLRFCLTALAYNLGNALAMLALLERWPGSPLLMQVFSTASLTLMTYWINRTWTFKNEVA</sequence>
<feature type="domain" description="GtrA/DPMS transmembrane" evidence="7">
    <location>
        <begin position="5"/>
        <end position="119"/>
    </location>
</feature>
<comment type="subcellular location">
    <subcellularLocation>
        <location evidence="1">Membrane</location>
        <topology evidence="1">Multi-pass membrane protein</topology>
    </subcellularLocation>
</comment>
<dbReference type="PANTHER" id="PTHR38459:SF1">
    <property type="entry name" value="PROPHAGE BACTOPRENOL-LINKED GLUCOSE TRANSLOCASE HOMOLOG"/>
    <property type="match status" value="1"/>
</dbReference>
<comment type="similarity">
    <text evidence="2">Belongs to the GtrA family.</text>
</comment>
<dbReference type="AlphaFoldDB" id="A0A0D5XZN8"/>
<reference evidence="8 9" key="1">
    <citation type="journal article" date="2015" name="Mol. Plant Microbe Interact.">
        <title>Comparative Genomic Analysis of Pseudomonas chlororaphis PCL1606 Reveals New Insight into Antifungal Compounds Involved in Biocontrol.</title>
        <authorList>
            <person name="Calderon C.E."/>
            <person name="Ramos C."/>
            <person name="de Vicente A."/>
            <person name="Cazorla F.M."/>
        </authorList>
    </citation>
    <scope>NUCLEOTIDE SEQUENCE [LARGE SCALE GENOMIC DNA]</scope>
    <source>
        <strain evidence="8 9">PCL1606</strain>
    </source>
</reference>
<keyword evidence="4 6" id="KW-1133">Transmembrane helix</keyword>
<evidence type="ECO:0000256" key="1">
    <source>
        <dbReference type="ARBA" id="ARBA00004141"/>
    </source>
</evidence>
<evidence type="ECO:0000256" key="3">
    <source>
        <dbReference type="ARBA" id="ARBA00022692"/>
    </source>
</evidence>
<feature type="transmembrane region" description="Helical" evidence="6">
    <location>
        <begin position="20"/>
        <end position="46"/>
    </location>
</feature>
<evidence type="ECO:0000256" key="6">
    <source>
        <dbReference type="SAM" id="Phobius"/>
    </source>
</evidence>
<organism evidence="8 9">
    <name type="scientific">Pseudomonas chlororaphis</name>
    <dbReference type="NCBI Taxonomy" id="587753"/>
    <lineage>
        <taxon>Bacteria</taxon>
        <taxon>Pseudomonadati</taxon>
        <taxon>Pseudomonadota</taxon>
        <taxon>Gammaproteobacteria</taxon>
        <taxon>Pseudomonadales</taxon>
        <taxon>Pseudomonadaceae</taxon>
        <taxon>Pseudomonas</taxon>
    </lineage>
</organism>